<dbReference type="InterPro" id="IPR025500">
    <property type="entry name" value="DUF4390"/>
</dbReference>
<dbReference type="Pfam" id="PF14334">
    <property type="entry name" value="DUF4390"/>
    <property type="match status" value="1"/>
</dbReference>
<reference evidence="1 2" key="1">
    <citation type="submission" date="2019-12" db="EMBL/GenBank/DDBJ databases">
        <title>Novel species isolated from a subtropical stream in China.</title>
        <authorList>
            <person name="Lu H."/>
        </authorList>
    </citation>
    <scope>NUCLEOTIDE SEQUENCE [LARGE SCALE GENOMIC DNA]</scope>
    <source>
        <strain evidence="1 2">FT127W</strain>
    </source>
</reference>
<dbReference type="Proteomes" id="UP000450676">
    <property type="component" value="Unassembled WGS sequence"/>
</dbReference>
<comment type="caution">
    <text evidence="1">The sequence shown here is derived from an EMBL/GenBank/DDBJ whole genome shotgun (WGS) entry which is preliminary data.</text>
</comment>
<keyword evidence="2" id="KW-1185">Reference proteome</keyword>
<dbReference type="AlphaFoldDB" id="A0A7X4HAQ7"/>
<sequence length="220" mass="25542">MRERRISVATPCFAQFFALFPTDIFSTGPLVTQRFFRLLAWQLLLMFACALSPARASEETVEITRATIEAAEEGYRLSAAYSFELNHGLEDALLYGMPLYFTTEIEFTRPRWYWVDEKAVRVKRTFSISYNVLTRQYHVGPVGNVRQSFPTLEDALFLIRRPSRWVVAPRGALKVGEVYNVTLRMGMDRDYLPKPIQVNAFNNSEWRLASNKKTFLYRAE</sequence>
<dbReference type="EMBL" id="WWCU01000006">
    <property type="protein sequence ID" value="MYN07373.1"/>
    <property type="molecule type" value="Genomic_DNA"/>
</dbReference>
<proteinExistence type="predicted"/>
<name>A0A7X4HAQ7_9BURK</name>
<evidence type="ECO:0000313" key="1">
    <source>
        <dbReference type="EMBL" id="MYN07373.1"/>
    </source>
</evidence>
<evidence type="ECO:0000313" key="2">
    <source>
        <dbReference type="Proteomes" id="UP000450676"/>
    </source>
</evidence>
<organism evidence="1 2">
    <name type="scientific">Pseudoduganella aquatica</name>
    <dbReference type="NCBI Taxonomy" id="2660641"/>
    <lineage>
        <taxon>Bacteria</taxon>
        <taxon>Pseudomonadati</taxon>
        <taxon>Pseudomonadota</taxon>
        <taxon>Betaproteobacteria</taxon>
        <taxon>Burkholderiales</taxon>
        <taxon>Oxalobacteraceae</taxon>
        <taxon>Telluria group</taxon>
        <taxon>Pseudoduganella</taxon>
    </lineage>
</organism>
<protein>
    <submittedName>
        <fullName evidence="1">DUF4390 domain-containing protein</fullName>
    </submittedName>
</protein>
<gene>
    <name evidence="1" type="ORF">GTP77_08465</name>
</gene>
<accession>A0A7X4HAQ7</accession>